<dbReference type="InterPro" id="IPR017941">
    <property type="entry name" value="Rieske_2Fe-2S"/>
</dbReference>
<organism evidence="6 7">
    <name type="scientific">Chromobacterium violaceum</name>
    <dbReference type="NCBI Taxonomy" id="536"/>
    <lineage>
        <taxon>Bacteria</taxon>
        <taxon>Pseudomonadati</taxon>
        <taxon>Pseudomonadota</taxon>
        <taxon>Betaproteobacteria</taxon>
        <taxon>Neisseriales</taxon>
        <taxon>Chromobacteriaceae</taxon>
        <taxon>Chromobacterium</taxon>
    </lineage>
</organism>
<evidence type="ECO:0000256" key="1">
    <source>
        <dbReference type="ARBA" id="ARBA00022714"/>
    </source>
</evidence>
<dbReference type="GO" id="GO:0046872">
    <property type="term" value="F:metal ion binding"/>
    <property type="evidence" value="ECO:0007669"/>
    <property type="project" value="UniProtKB-KW"/>
</dbReference>
<evidence type="ECO:0000256" key="3">
    <source>
        <dbReference type="ARBA" id="ARBA00023004"/>
    </source>
</evidence>
<evidence type="ECO:0000256" key="2">
    <source>
        <dbReference type="ARBA" id="ARBA00022723"/>
    </source>
</evidence>
<dbReference type="GO" id="GO:0051537">
    <property type="term" value="F:2 iron, 2 sulfur cluster binding"/>
    <property type="evidence" value="ECO:0007669"/>
    <property type="project" value="UniProtKB-KW"/>
</dbReference>
<evidence type="ECO:0000256" key="4">
    <source>
        <dbReference type="ARBA" id="ARBA00023014"/>
    </source>
</evidence>
<evidence type="ECO:0000259" key="5">
    <source>
        <dbReference type="PROSITE" id="PS51296"/>
    </source>
</evidence>
<feature type="domain" description="Rieske" evidence="5">
    <location>
        <begin position="1"/>
        <end position="39"/>
    </location>
</feature>
<dbReference type="SUPFAM" id="SSF50022">
    <property type="entry name" value="ISP domain"/>
    <property type="match status" value="1"/>
</dbReference>
<sequence length="41" mass="4266">MACPLHGWNIDLASGEALAPDSGCARRFPARLEGGAAWLAL</sequence>
<protein>
    <submittedName>
        <fullName evidence="6">Nitrite reductase [NAD(P)H], small subunit</fullName>
    </submittedName>
</protein>
<keyword evidence="2" id="KW-0479">Metal-binding</keyword>
<evidence type="ECO:0000313" key="7">
    <source>
        <dbReference type="Proteomes" id="UP000275777"/>
    </source>
</evidence>
<name>A0A3S4I782_CHRVL</name>
<dbReference type="Proteomes" id="UP000275777">
    <property type="component" value="Chromosome"/>
</dbReference>
<dbReference type="InterPro" id="IPR036922">
    <property type="entry name" value="Rieske_2Fe-2S_sf"/>
</dbReference>
<keyword evidence="3" id="KW-0408">Iron</keyword>
<accession>A0A3S4I782</accession>
<proteinExistence type="predicted"/>
<dbReference type="AlphaFoldDB" id="A0A3S4I782"/>
<dbReference type="Gene3D" id="2.102.10.10">
    <property type="entry name" value="Rieske [2Fe-2S] iron-sulphur domain"/>
    <property type="match status" value="1"/>
</dbReference>
<evidence type="ECO:0000313" key="6">
    <source>
        <dbReference type="EMBL" id="VEB42664.1"/>
    </source>
</evidence>
<dbReference type="PROSITE" id="PS51296">
    <property type="entry name" value="RIESKE"/>
    <property type="match status" value="1"/>
</dbReference>
<gene>
    <name evidence="6" type="ORF">NCTC9695_03114</name>
</gene>
<reference evidence="6 7" key="1">
    <citation type="submission" date="2018-12" db="EMBL/GenBank/DDBJ databases">
        <authorList>
            <consortium name="Pathogen Informatics"/>
        </authorList>
    </citation>
    <scope>NUCLEOTIDE SEQUENCE [LARGE SCALE GENOMIC DNA]</scope>
    <source>
        <strain evidence="6 7">NCTC9695</strain>
    </source>
</reference>
<keyword evidence="4" id="KW-0411">Iron-sulfur</keyword>
<keyword evidence="1" id="KW-0001">2Fe-2S</keyword>
<dbReference type="EMBL" id="LR134182">
    <property type="protein sequence ID" value="VEB42664.1"/>
    <property type="molecule type" value="Genomic_DNA"/>
</dbReference>